<keyword evidence="5 7" id="KW-0378">Hydrolase</keyword>
<dbReference type="InterPro" id="IPR036286">
    <property type="entry name" value="LexA/Signal_pep-like_sf"/>
</dbReference>
<comment type="subcellular location">
    <subcellularLocation>
        <location evidence="2">Cell membrane</location>
        <topology evidence="2">Single-pass type II membrane protein</topology>
    </subcellularLocation>
    <subcellularLocation>
        <location evidence="7">Membrane</location>
        <topology evidence="7">Single-pass type II membrane protein</topology>
    </subcellularLocation>
</comment>
<sequence length="182" mass="21203">MKTNNTFLKILYDWGIPIVVAVIVYIIITKLLFFNIKVPTSSMYPTIKPGDRIVTTVVHNVSKLKRGDIIVFYSREKKERMAKRLIGLPGDVVDIKRDGSVYINGKKLNEPYVKNQIKENEIYFGIHLGEYKVPEGHYFFLGDNRANSWDSRYWKNPYIDGKDIIGKARFVFFPFSRFGKLK</sequence>
<keyword evidence="7" id="KW-0812">Transmembrane</keyword>
<comment type="similarity">
    <text evidence="3 7">Belongs to the peptidase S26 family.</text>
</comment>
<dbReference type="PATRIC" id="fig|1121338.3.peg.1549"/>
<keyword evidence="7" id="KW-0645">Protease</keyword>
<dbReference type="Pfam" id="PF10502">
    <property type="entry name" value="Peptidase_S26"/>
    <property type="match status" value="1"/>
</dbReference>
<keyword evidence="7" id="KW-1133">Transmembrane helix</keyword>
<evidence type="ECO:0000256" key="5">
    <source>
        <dbReference type="ARBA" id="ARBA00022801"/>
    </source>
</evidence>
<evidence type="ECO:0000256" key="6">
    <source>
        <dbReference type="PIRSR" id="PIRSR600223-1"/>
    </source>
</evidence>
<evidence type="ECO:0000256" key="7">
    <source>
        <dbReference type="RuleBase" id="RU362042"/>
    </source>
</evidence>
<evidence type="ECO:0000256" key="3">
    <source>
        <dbReference type="ARBA" id="ARBA00009370"/>
    </source>
</evidence>
<evidence type="ECO:0000313" key="10">
    <source>
        <dbReference type="Proteomes" id="UP000075531"/>
    </source>
</evidence>
<keyword evidence="7" id="KW-0472">Membrane</keyword>
<dbReference type="InterPro" id="IPR019533">
    <property type="entry name" value="Peptidase_S26"/>
</dbReference>
<dbReference type="GO" id="GO:0004252">
    <property type="term" value="F:serine-type endopeptidase activity"/>
    <property type="evidence" value="ECO:0007669"/>
    <property type="project" value="InterPro"/>
</dbReference>
<comment type="caution">
    <text evidence="9">The sequence shown here is derived from an EMBL/GenBank/DDBJ whole genome shotgun (WGS) entry which is preliminary data.</text>
</comment>
<name>A0A151B4J6_9CLOT</name>
<protein>
    <recommendedName>
        <fullName evidence="4 7">Signal peptidase I</fullName>
        <ecNumber evidence="4 7">3.4.21.89</ecNumber>
    </recommendedName>
</protein>
<keyword evidence="10" id="KW-1185">Reference proteome</keyword>
<feature type="domain" description="Peptidase S26" evidence="8">
    <location>
        <begin position="13"/>
        <end position="173"/>
    </location>
</feature>
<dbReference type="PANTHER" id="PTHR43390">
    <property type="entry name" value="SIGNAL PEPTIDASE I"/>
    <property type="match status" value="1"/>
</dbReference>
<evidence type="ECO:0000256" key="4">
    <source>
        <dbReference type="ARBA" id="ARBA00013208"/>
    </source>
</evidence>
<dbReference type="CDD" id="cd06530">
    <property type="entry name" value="S26_SPase_I"/>
    <property type="match status" value="1"/>
</dbReference>
<dbReference type="Gene3D" id="2.10.109.10">
    <property type="entry name" value="Umud Fragment, subunit A"/>
    <property type="match status" value="1"/>
</dbReference>
<dbReference type="PROSITE" id="PS00761">
    <property type="entry name" value="SPASE_I_3"/>
    <property type="match status" value="1"/>
</dbReference>
<dbReference type="RefSeq" id="WP_066824846.1">
    <property type="nucleotide sequence ID" value="NZ_LTBA01000014.1"/>
</dbReference>
<dbReference type="InterPro" id="IPR000223">
    <property type="entry name" value="Pept_S26A_signal_pept_1"/>
</dbReference>
<gene>
    <name evidence="9" type="primary">sipT_1</name>
    <name evidence="9" type="ORF">CLTEP_15050</name>
</gene>
<evidence type="ECO:0000256" key="1">
    <source>
        <dbReference type="ARBA" id="ARBA00000677"/>
    </source>
</evidence>
<feature type="active site" evidence="6">
    <location>
        <position position="42"/>
    </location>
</feature>
<dbReference type="STRING" id="1121338.CLTEP_15050"/>
<dbReference type="AlphaFoldDB" id="A0A151B4J6"/>
<dbReference type="PROSITE" id="PS00760">
    <property type="entry name" value="SPASE_I_2"/>
    <property type="match status" value="1"/>
</dbReference>
<proteinExistence type="inferred from homology"/>
<evidence type="ECO:0000313" key="9">
    <source>
        <dbReference type="EMBL" id="KYH34577.1"/>
    </source>
</evidence>
<reference evidence="9 10" key="1">
    <citation type="submission" date="2016-02" db="EMBL/GenBank/DDBJ databases">
        <title>Genome sequence of Clostridium tepidiprofundi DSM 19306.</title>
        <authorList>
            <person name="Poehlein A."/>
            <person name="Daniel R."/>
        </authorList>
    </citation>
    <scope>NUCLEOTIDE SEQUENCE [LARGE SCALE GENOMIC DNA]</scope>
    <source>
        <strain evidence="9 10">DSM 19306</strain>
    </source>
</reference>
<dbReference type="InterPro" id="IPR019757">
    <property type="entry name" value="Pept_S26A_signal_pept_1_Lys-AS"/>
</dbReference>
<accession>A0A151B4J6</accession>
<dbReference type="InterPro" id="IPR019758">
    <property type="entry name" value="Pept_S26A_signal_pept_1_CS"/>
</dbReference>
<dbReference type="EC" id="3.4.21.89" evidence="4 7"/>
<dbReference type="GO" id="GO:0006465">
    <property type="term" value="P:signal peptide processing"/>
    <property type="evidence" value="ECO:0007669"/>
    <property type="project" value="InterPro"/>
</dbReference>
<feature type="transmembrane region" description="Helical" evidence="7">
    <location>
        <begin position="14"/>
        <end position="33"/>
    </location>
</feature>
<comment type="catalytic activity">
    <reaction evidence="1 7">
        <text>Cleavage of hydrophobic, N-terminal signal or leader sequences from secreted and periplasmic proteins.</text>
        <dbReference type="EC" id="3.4.21.89"/>
    </reaction>
</comment>
<dbReference type="EMBL" id="LTBA01000014">
    <property type="protein sequence ID" value="KYH34577.1"/>
    <property type="molecule type" value="Genomic_DNA"/>
</dbReference>
<dbReference type="SUPFAM" id="SSF51306">
    <property type="entry name" value="LexA/Signal peptidase"/>
    <property type="match status" value="1"/>
</dbReference>
<evidence type="ECO:0000256" key="2">
    <source>
        <dbReference type="ARBA" id="ARBA00004401"/>
    </source>
</evidence>
<dbReference type="PANTHER" id="PTHR43390:SF1">
    <property type="entry name" value="CHLOROPLAST PROCESSING PEPTIDASE"/>
    <property type="match status" value="1"/>
</dbReference>
<dbReference type="NCBIfam" id="TIGR02227">
    <property type="entry name" value="sigpep_I_bact"/>
    <property type="match status" value="1"/>
</dbReference>
<evidence type="ECO:0000259" key="8">
    <source>
        <dbReference type="Pfam" id="PF10502"/>
    </source>
</evidence>
<dbReference type="PRINTS" id="PR00727">
    <property type="entry name" value="LEADERPTASE"/>
</dbReference>
<dbReference type="Proteomes" id="UP000075531">
    <property type="component" value="Unassembled WGS sequence"/>
</dbReference>
<dbReference type="OrthoDB" id="9802919at2"/>
<feature type="active site" evidence="6">
    <location>
        <position position="83"/>
    </location>
</feature>
<dbReference type="GO" id="GO:0005886">
    <property type="term" value="C:plasma membrane"/>
    <property type="evidence" value="ECO:0007669"/>
    <property type="project" value="UniProtKB-SubCell"/>
</dbReference>
<dbReference type="GO" id="GO:0009003">
    <property type="term" value="F:signal peptidase activity"/>
    <property type="evidence" value="ECO:0007669"/>
    <property type="project" value="UniProtKB-EC"/>
</dbReference>
<organism evidence="9 10">
    <name type="scientific">Clostridium tepidiprofundi DSM 19306</name>
    <dbReference type="NCBI Taxonomy" id="1121338"/>
    <lineage>
        <taxon>Bacteria</taxon>
        <taxon>Bacillati</taxon>
        <taxon>Bacillota</taxon>
        <taxon>Clostridia</taxon>
        <taxon>Eubacteriales</taxon>
        <taxon>Clostridiaceae</taxon>
        <taxon>Clostridium</taxon>
    </lineage>
</organism>